<keyword evidence="1" id="KW-0732">Signal</keyword>
<evidence type="ECO:0000259" key="5">
    <source>
        <dbReference type="Pfam" id="PF20958"/>
    </source>
</evidence>
<dbReference type="InterPro" id="IPR048309">
    <property type="entry name" value="GxGYxYP_N_3rd"/>
</dbReference>
<evidence type="ECO:0000259" key="4">
    <source>
        <dbReference type="Pfam" id="PF20957"/>
    </source>
</evidence>
<dbReference type="Gene3D" id="3.20.20.490">
    <property type="entry name" value="GxGYxYP glycoside hydrolase, C-terminal domain"/>
    <property type="match status" value="1"/>
</dbReference>
<dbReference type="Pfam" id="PF14323">
    <property type="entry name" value="GxGYxYP_C"/>
    <property type="match status" value="1"/>
</dbReference>
<feature type="domain" description="GxGYxYP putative glycoside hydrolase third N-terminal" evidence="5">
    <location>
        <begin position="201"/>
        <end position="290"/>
    </location>
</feature>
<proteinExistence type="predicted"/>
<evidence type="ECO:0000259" key="2">
    <source>
        <dbReference type="Pfam" id="PF14323"/>
    </source>
</evidence>
<protein>
    <submittedName>
        <fullName evidence="6">GxGYxYP family putative glycoside hydrolase</fullName>
    </submittedName>
</protein>
<evidence type="ECO:0000259" key="3">
    <source>
        <dbReference type="Pfam" id="PF16216"/>
    </source>
</evidence>
<name>A0ABU6F248_9ACTN</name>
<dbReference type="EMBL" id="JAOZYC010000024">
    <property type="protein sequence ID" value="MEB8336991.1"/>
    <property type="molecule type" value="Genomic_DNA"/>
</dbReference>
<dbReference type="RefSeq" id="WP_326014622.1">
    <property type="nucleotide sequence ID" value="NZ_JAOZYC010000024.1"/>
</dbReference>
<gene>
    <name evidence="6" type="ORF">OKJ99_05610</name>
</gene>
<dbReference type="PROSITE" id="PS51318">
    <property type="entry name" value="TAT"/>
    <property type="match status" value="1"/>
</dbReference>
<dbReference type="InterPro" id="IPR032626">
    <property type="entry name" value="GxGYxYP_N_1st"/>
</dbReference>
<feature type="domain" description="GxGYxYP putative glycoside hydrolase C-terminal" evidence="2">
    <location>
        <begin position="311"/>
        <end position="532"/>
    </location>
</feature>
<sequence length="540" mass="58702">MSLPNPSRRKMLGLLATTGAGVALAGAMPNTASAAAPPAGGLSWPRERILPGFAEPRTLDVADLTAADADEQLLFATLQGNVNRRRPRIALLRESDEGATTWLKTAGLTYRTADDPWSLLSKYRSEISGVIVTDPAQPATVNLATTLAGLRNAVAVSPDQLPKLTAAPYDLKILDDLRGRFTDELSAYRWAVDNLWPRTSHRLLVGLDPSVGAYLRDYAVATRALVLWIHADQPASRELGERVMSQMRAGSPYMGWFPSGVGGESDGTELTSKHGLVVLASDWSQNLTVFGGVRAPVMTRQTTLPTPQLGNRIYVTFTMTEGDNLQYNQHRMRVLWDDPARGEVPINWSTTPVLADAAPTFLSYYQRTATRQDYLMAGPSGAGYAYPTPWPDDTFRVFTETSARYMRRTGLDSAVILNRTSGSDVPLTGAKARQYLHDVRPLGLLEAWTTRTGTSVLEGSVPLSVSYLTDSVADARDAIAKASADWDGTKPLFLSIGTLAWNLTPADVAAIAGSLDSRYQVVRGDQYFRLARKALHLPPA</sequence>
<comment type="caution">
    <text evidence="6">The sequence shown here is derived from an EMBL/GenBank/DDBJ whole genome shotgun (WGS) entry which is preliminary data.</text>
</comment>
<dbReference type="InterPro" id="IPR038410">
    <property type="entry name" value="GxGYxYP_C_sf"/>
</dbReference>
<dbReference type="GO" id="GO:0016787">
    <property type="term" value="F:hydrolase activity"/>
    <property type="evidence" value="ECO:0007669"/>
    <property type="project" value="UniProtKB-KW"/>
</dbReference>
<feature type="domain" description="GxGYxYP putative glycoside hydrolase second N-terminal" evidence="4">
    <location>
        <begin position="127"/>
        <end position="198"/>
    </location>
</feature>
<keyword evidence="6" id="KW-0378">Hydrolase</keyword>
<dbReference type="InterPro" id="IPR048310">
    <property type="entry name" value="GxGYxYP_N_2nd"/>
</dbReference>
<evidence type="ECO:0000313" key="7">
    <source>
        <dbReference type="Proteomes" id="UP001354931"/>
    </source>
</evidence>
<organism evidence="6 7">
    <name type="scientific">Streptomyces endophyticus</name>
    <dbReference type="NCBI Taxonomy" id="714166"/>
    <lineage>
        <taxon>Bacteria</taxon>
        <taxon>Bacillati</taxon>
        <taxon>Actinomycetota</taxon>
        <taxon>Actinomycetes</taxon>
        <taxon>Kitasatosporales</taxon>
        <taxon>Streptomycetaceae</taxon>
        <taxon>Streptomyces</taxon>
    </lineage>
</organism>
<accession>A0ABU6F248</accession>
<dbReference type="Proteomes" id="UP001354931">
    <property type="component" value="Unassembled WGS sequence"/>
</dbReference>
<dbReference type="PANTHER" id="PTHR37321:SF1">
    <property type="entry name" value="EXPORTED PROTEIN"/>
    <property type="match status" value="1"/>
</dbReference>
<dbReference type="Pfam" id="PF20957">
    <property type="entry name" value="GxGYxYP_N_2nd"/>
    <property type="match status" value="1"/>
</dbReference>
<feature type="domain" description="GxGYxYP putative glycoside hydrolase first N-terminal" evidence="3">
    <location>
        <begin position="59"/>
        <end position="125"/>
    </location>
</feature>
<evidence type="ECO:0000256" key="1">
    <source>
        <dbReference type="SAM" id="SignalP"/>
    </source>
</evidence>
<dbReference type="PANTHER" id="PTHR37321">
    <property type="entry name" value="EXPORTED PROTEIN-RELATED"/>
    <property type="match status" value="1"/>
</dbReference>
<reference evidence="6 7" key="1">
    <citation type="submission" date="2022-10" db="EMBL/GenBank/DDBJ databases">
        <authorList>
            <person name="Xie J."/>
            <person name="Shen N."/>
        </authorList>
    </citation>
    <scope>NUCLEOTIDE SEQUENCE [LARGE SCALE GENOMIC DNA]</scope>
    <source>
        <strain evidence="6 7">YIM65594</strain>
    </source>
</reference>
<dbReference type="InterPro" id="IPR006311">
    <property type="entry name" value="TAT_signal"/>
</dbReference>
<feature type="signal peptide" evidence="1">
    <location>
        <begin position="1"/>
        <end position="34"/>
    </location>
</feature>
<keyword evidence="7" id="KW-1185">Reference proteome</keyword>
<dbReference type="Pfam" id="PF20958">
    <property type="entry name" value="GxGYxYP_N_3rd"/>
    <property type="match status" value="1"/>
</dbReference>
<dbReference type="InterPro" id="IPR025832">
    <property type="entry name" value="GxGYxYP_C"/>
</dbReference>
<feature type="chain" id="PRO_5047180790" evidence="1">
    <location>
        <begin position="35"/>
        <end position="540"/>
    </location>
</feature>
<dbReference type="Pfam" id="PF16216">
    <property type="entry name" value="GxGYxYP_N"/>
    <property type="match status" value="1"/>
</dbReference>
<evidence type="ECO:0000313" key="6">
    <source>
        <dbReference type="EMBL" id="MEB8336991.1"/>
    </source>
</evidence>